<sequence>MDTIQHGDRKPIDLVYPASRGNLDRRKIADGGACSLEREKRAEEQKGQLVRTDDCGGNILDDFKDDSEAGQMSTAGESTGRMQTRPAGFTITTNLENIPFSRDPFLFVEGAADPGTLASTHRPKEVNHLYFVEEPVSPNSKTDPVADESIAQSPVGSTEDKPPSPNPRDVGLSQIFNRLLCLKRKHPEEHNSEVSNSKKQNLAIEWDGSSANKGVGEASASLPLSQKSSAPGRRAFRGAGKLKTIKSPKRSGRRKVGLTWSSADTELVEVNASPSLDYSGAFCAIVWLKSHGDQKYKGKNADGLVKLLLDYFTQLAD</sequence>
<dbReference type="Proteomes" id="UP001062846">
    <property type="component" value="Chromosome 7"/>
</dbReference>
<dbReference type="EMBL" id="CM046394">
    <property type="protein sequence ID" value="KAI8546203.1"/>
    <property type="molecule type" value="Genomic_DNA"/>
</dbReference>
<accession>A0ACC0N0Z9</accession>
<evidence type="ECO:0000313" key="2">
    <source>
        <dbReference type="Proteomes" id="UP001062846"/>
    </source>
</evidence>
<organism evidence="1 2">
    <name type="scientific">Rhododendron molle</name>
    <name type="common">Chinese azalea</name>
    <name type="synonym">Azalea mollis</name>
    <dbReference type="NCBI Taxonomy" id="49168"/>
    <lineage>
        <taxon>Eukaryota</taxon>
        <taxon>Viridiplantae</taxon>
        <taxon>Streptophyta</taxon>
        <taxon>Embryophyta</taxon>
        <taxon>Tracheophyta</taxon>
        <taxon>Spermatophyta</taxon>
        <taxon>Magnoliopsida</taxon>
        <taxon>eudicotyledons</taxon>
        <taxon>Gunneridae</taxon>
        <taxon>Pentapetalae</taxon>
        <taxon>asterids</taxon>
        <taxon>Ericales</taxon>
        <taxon>Ericaceae</taxon>
        <taxon>Ericoideae</taxon>
        <taxon>Rhodoreae</taxon>
        <taxon>Rhododendron</taxon>
    </lineage>
</organism>
<gene>
    <name evidence="1" type="ORF">RHMOL_Rhmol07G0099000</name>
</gene>
<reference evidence="1" key="1">
    <citation type="submission" date="2022-02" db="EMBL/GenBank/DDBJ databases">
        <title>Plant Genome Project.</title>
        <authorList>
            <person name="Zhang R.-G."/>
        </authorList>
    </citation>
    <scope>NUCLEOTIDE SEQUENCE</scope>
    <source>
        <strain evidence="1">AT1</strain>
    </source>
</reference>
<name>A0ACC0N0Z9_RHOML</name>
<proteinExistence type="predicted"/>
<protein>
    <submittedName>
        <fullName evidence="1">Uncharacterized protein</fullName>
    </submittedName>
</protein>
<comment type="caution">
    <text evidence="1">The sequence shown here is derived from an EMBL/GenBank/DDBJ whole genome shotgun (WGS) entry which is preliminary data.</text>
</comment>
<keyword evidence="2" id="KW-1185">Reference proteome</keyword>
<evidence type="ECO:0000313" key="1">
    <source>
        <dbReference type="EMBL" id="KAI8546203.1"/>
    </source>
</evidence>